<gene>
    <name evidence="4" type="ORF">HME7025_00060</name>
</gene>
<dbReference type="InterPro" id="IPR001509">
    <property type="entry name" value="Epimerase_deHydtase"/>
</dbReference>
<dbReference type="RefSeq" id="WP_109321725.1">
    <property type="nucleotide sequence ID" value="NZ_CP029346.1"/>
</dbReference>
<dbReference type="PANTHER" id="PTHR11092:SF0">
    <property type="entry name" value="EPIMERASE FAMILY PROTEIN SDR39U1"/>
    <property type="match status" value="1"/>
</dbReference>
<dbReference type="Pfam" id="PF08338">
    <property type="entry name" value="DUF1731"/>
    <property type="match status" value="1"/>
</dbReference>
<dbReference type="InterPro" id="IPR013549">
    <property type="entry name" value="DUF1731"/>
</dbReference>
<dbReference type="Pfam" id="PF01370">
    <property type="entry name" value="Epimerase"/>
    <property type="match status" value="1"/>
</dbReference>
<dbReference type="EMBL" id="CP029346">
    <property type="protein sequence ID" value="AWL07945.1"/>
    <property type="molecule type" value="Genomic_DNA"/>
</dbReference>
<keyword evidence="5" id="KW-1185">Reference proteome</keyword>
<dbReference type="InterPro" id="IPR036291">
    <property type="entry name" value="NAD(P)-bd_dom_sf"/>
</dbReference>
<evidence type="ECO:0000313" key="4">
    <source>
        <dbReference type="EMBL" id="AWL07945.1"/>
    </source>
</evidence>
<dbReference type="Gene3D" id="3.40.50.720">
    <property type="entry name" value="NAD(P)-binding Rossmann-like Domain"/>
    <property type="match status" value="1"/>
</dbReference>
<comment type="similarity">
    <text evidence="1">Belongs to the NAD(P)-dependent epimerase/dehydratase family. SDR39U1 subfamily.</text>
</comment>
<dbReference type="Proteomes" id="UP000245468">
    <property type="component" value="Chromosome"/>
</dbReference>
<feature type="domain" description="NAD-dependent epimerase/dehydratase" evidence="2">
    <location>
        <begin position="3"/>
        <end position="217"/>
    </location>
</feature>
<feature type="domain" description="DUF1731" evidence="3">
    <location>
        <begin position="246"/>
        <end position="293"/>
    </location>
</feature>
<dbReference type="NCBIfam" id="TIGR01777">
    <property type="entry name" value="yfcH"/>
    <property type="match status" value="1"/>
</dbReference>
<evidence type="ECO:0000259" key="3">
    <source>
        <dbReference type="Pfam" id="PF08338"/>
    </source>
</evidence>
<name>A0A2S2DRE2_9BACT</name>
<protein>
    <submittedName>
        <fullName evidence="4">Epimerase family protein YfcH</fullName>
    </submittedName>
</protein>
<proteinExistence type="inferred from homology"/>
<organism evidence="4 5">
    <name type="scientific">Aquirufa nivalisilvae</name>
    <dbReference type="NCBI Taxonomy" id="2516557"/>
    <lineage>
        <taxon>Bacteria</taxon>
        <taxon>Pseudomonadati</taxon>
        <taxon>Bacteroidota</taxon>
        <taxon>Cytophagia</taxon>
        <taxon>Cytophagales</taxon>
        <taxon>Flectobacillaceae</taxon>
        <taxon>Aquirufa</taxon>
    </lineage>
</organism>
<dbReference type="AlphaFoldDB" id="A0A2S2DRE2"/>
<dbReference type="PANTHER" id="PTHR11092">
    <property type="entry name" value="SUGAR NUCLEOTIDE EPIMERASE RELATED"/>
    <property type="match status" value="1"/>
</dbReference>
<dbReference type="InterPro" id="IPR010099">
    <property type="entry name" value="SDR39U1"/>
</dbReference>
<dbReference type="OrthoDB" id="9801773at2"/>
<accession>A0A2S2DRE2</accession>
<dbReference type="KEGG" id="psez:HME7025_00060"/>
<reference evidence="5" key="1">
    <citation type="submission" date="2018-05" db="EMBL/GenBank/DDBJ databases">
        <title>Pseudarcicella sp. HME7025 Genome sequencing and assembly.</title>
        <authorList>
            <person name="Kim H."/>
            <person name="Kang H."/>
            <person name="Joh K."/>
        </authorList>
    </citation>
    <scope>NUCLEOTIDE SEQUENCE [LARGE SCALE GENOMIC DNA]</scope>
    <source>
        <strain evidence="5">HME7025</strain>
    </source>
</reference>
<evidence type="ECO:0000256" key="1">
    <source>
        <dbReference type="ARBA" id="ARBA00009353"/>
    </source>
</evidence>
<evidence type="ECO:0000259" key="2">
    <source>
        <dbReference type="Pfam" id="PF01370"/>
    </source>
</evidence>
<dbReference type="SUPFAM" id="SSF51735">
    <property type="entry name" value="NAD(P)-binding Rossmann-fold domains"/>
    <property type="match status" value="1"/>
</dbReference>
<sequence length="295" mass="32596">MKILITGGTGFIGQELQKQLKESGQEVVILSRRGGDFLWNPAKGEMDRRALEGVDAIIHLAGAGIAEQRWTNARKEELTRSRVQSSQTLYHALKQYPHQVHTLVSASGIGYYGADTGEKLCEESTEPGQDFIASCTQAWEGSLKGIEDLGIRVVKFRIGLVMGNGGGIFPVLQKPIRWFVGANIGTGKQWQSWIHLKDLIGMFQWALQEKSMHGVYNAVAPEPLRQSELNKLLAHAMRRPLFLPAVPAFALRLALGEMAVLVTGGNLVSSNRIQKEAGFSFRFVRFSEALKDLIP</sequence>
<evidence type="ECO:0000313" key="5">
    <source>
        <dbReference type="Proteomes" id="UP000245468"/>
    </source>
</evidence>